<organism evidence="1 2">
    <name type="scientific">Cricetulus griseus</name>
    <name type="common">Chinese hamster</name>
    <name type="synonym">Cricetulus barabensis griseus</name>
    <dbReference type="NCBI Taxonomy" id="10029"/>
    <lineage>
        <taxon>Eukaryota</taxon>
        <taxon>Metazoa</taxon>
        <taxon>Chordata</taxon>
        <taxon>Craniata</taxon>
        <taxon>Vertebrata</taxon>
        <taxon>Euteleostomi</taxon>
        <taxon>Mammalia</taxon>
        <taxon>Eutheria</taxon>
        <taxon>Euarchontoglires</taxon>
        <taxon>Glires</taxon>
        <taxon>Rodentia</taxon>
        <taxon>Myomorpha</taxon>
        <taxon>Muroidea</taxon>
        <taxon>Cricetidae</taxon>
        <taxon>Cricetinae</taxon>
        <taxon>Cricetulus</taxon>
    </lineage>
</organism>
<reference evidence="2" key="1">
    <citation type="journal article" date="2011" name="Nat. Biotechnol.">
        <title>The genomic sequence of the Chinese hamster ovary (CHO)-K1 cell line.</title>
        <authorList>
            <person name="Xu X."/>
            <person name="Nagarajan H."/>
            <person name="Lewis N.E."/>
            <person name="Pan S."/>
            <person name="Cai Z."/>
            <person name="Liu X."/>
            <person name="Chen W."/>
            <person name="Xie M."/>
            <person name="Wang W."/>
            <person name="Hammond S."/>
            <person name="Andersen M.R."/>
            <person name="Neff N."/>
            <person name="Passarelli B."/>
            <person name="Koh W."/>
            <person name="Fan H.C."/>
            <person name="Wang J."/>
            <person name="Gui Y."/>
            <person name="Lee K.H."/>
            <person name="Betenbaugh M.J."/>
            <person name="Quake S.R."/>
            <person name="Famili I."/>
            <person name="Palsson B.O."/>
            <person name="Wang J."/>
        </authorList>
    </citation>
    <scope>NUCLEOTIDE SEQUENCE [LARGE SCALE GENOMIC DNA]</scope>
    <source>
        <strain evidence="2">CHO K1 cell line</strain>
    </source>
</reference>
<sequence>MKEHVSMNRGTFNTGARKIWHTGVCIHTFRKSRNVATPISVACGREKDILLRPKLTLLQISKD</sequence>
<name>G3IIB3_CRIGR</name>
<evidence type="ECO:0000313" key="2">
    <source>
        <dbReference type="Proteomes" id="UP000001075"/>
    </source>
</evidence>
<dbReference type="AlphaFoldDB" id="G3IIB3"/>
<dbReference type="InParanoid" id="G3IIB3"/>
<gene>
    <name evidence="1" type="ORF">I79_023580</name>
</gene>
<dbReference type="Proteomes" id="UP000001075">
    <property type="component" value="Unassembled WGS sequence"/>
</dbReference>
<accession>G3IIB3</accession>
<dbReference type="EMBL" id="JH002977">
    <property type="protein sequence ID" value="EGV97953.1"/>
    <property type="molecule type" value="Genomic_DNA"/>
</dbReference>
<evidence type="ECO:0000313" key="1">
    <source>
        <dbReference type="EMBL" id="EGV97953.1"/>
    </source>
</evidence>
<protein>
    <submittedName>
        <fullName evidence="1">Uncharacterized protein</fullName>
    </submittedName>
</protein>
<proteinExistence type="predicted"/>